<evidence type="ECO:0000256" key="1">
    <source>
        <dbReference type="SAM" id="MobiDB-lite"/>
    </source>
</evidence>
<keyword evidence="2" id="KW-0472">Membrane</keyword>
<organism evidence="4 5">
    <name type="scientific">Aliidiomarina iranensis</name>
    <dbReference type="NCBI Taxonomy" id="1434071"/>
    <lineage>
        <taxon>Bacteria</taxon>
        <taxon>Pseudomonadati</taxon>
        <taxon>Pseudomonadota</taxon>
        <taxon>Gammaproteobacteria</taxon>
        <taxon>Alteromonadales</taxon>
        <taxon>Idiomarinaceae</taxon>
        <taxon>Aliidiomarina</taxon>
    </lineage>
</organism>
<feature type="domain" description="Cytoskeleton protein RodZ-like C-terminal" evidence="3">
    <location>
        <begin position="334"/>
        <end position="405"/>
    </location>
</feature>
<dbReference type="RefSeq" id="WP_126765416.1">
    <property type="nucleotide sequence ID" value="NZ_PIPJ01000001.1"/>
</dbReference>
<comment type="caution">
    <text evidence="4">The sequence shown here is derived from an EMBL/GenBank/DDBJ whole genome shotgun (WGS) entry which is preliminary data.</text>
</comment>
<feature type="region of interest" description="Disordered" evidence="1">
    <location>
        <begin position="1"/>
        <end position="29"/>
    </location>
</feature>
<dbReference type="InterPro" id="IPR050400">
    <property type="entry name" value="Bact_Cytoskel_RodZ"/>
</dbReference>
<proteinExistence type="predicted"/>
<evidence type="ECO:0000313" key="5">
    <source>
        <dbReference type="Proteomes" id="UP000288395"/>
    </source>
</evidence>
<dbReference type="InterPro" id="IPR001387">
    <property type="entry name" value="Cro/C1-type_HTH"/>
</dbReference>
<dbReference type="Proteomes" id="UP000288395">
    <property type="component" value="Unassembled WGS sequence"/>
</dbReference>
<dbReference type="Pfam" id="PF13413">
    <property type="entry name" value="HTH_25"/>
    <property type="match status" value="1"/>
</dbReference>
<name>A0A432W329_9GAMM</name>
<keyword evidence="2" id="KW-0812">Transmembrane</keyword>
<feature type="region of interest" description="Disordered" evidence="1">
    <location>
        <begin position="168"/>
        <end position="239"/>
    </location>
</feature>
<sequence>MTNKNESDSDLQPEVVEELISQRPTPGELLRSGREAMGLSVGQVADRLRLRQQQIQELEDDVFTAHVSGTYIRGYLRSYAKLLQLDEGEVLSAYEHLAGDQKPKGQMQSFSRKTSIETQDNRLMFFTWIVVLILVGSVAVFVWQQFTADRDQAASGSIESSLEAISNAQQEVGQQDQQDSRSTDTTPADAELGNVDQGNVAQGNGGQASSATYEPVNNGDSGANSSANESNTNDLSTEGARAANAEENPLESMANNAERNTENTDLAAAQVAAVESEEPGEENSGSQLNTIADNQAAVNTDTNSDVSAAQLSNQAEVQQALAETANPAELGELVLVFAGDSWIRIEDGSGEAIAYGVKAGGYVMPLNGVTPYELTLGAPSVVTVYFRGEPVDLSEFSGGRIARFSLPRN</sequence>
<protein>
    <recommendedName>
        <fullName evidence="3">Cytoskeleton protein RodZ-like C-terminal domain-containing protein</fullName>
    </recommendedName>
</protein>
<dbReference type="Gene3D" id="1.10.260.40">
    <property type="entry name" value="lambda repressor-like DNA-binding domains"/>
    <property type="match status" value="1"/>
</dbReference>
<dbReference type="OrthoDB" id="9790252at2"/>
<dbReference type="CDD" id="cd00093">
    <property type="entry name" value="HTH_XRE"/>
    <property type="match status" value="1"/>
</dbReference>
<reference evidence="5" key="1">
    <citation type="journal article" date="2018" name="Front. Microbiol.">
        <title>Genome-Based Analysis Reveals the Taxonomy and Diversity of the Family Idiomarinaceae.</title>
        <authorList>
            <person name="Liu Y."/>
            <person name="Lai Q."/>
            <person name="Shao Z."/>
        </authorList>
    </citation>
    <scope>NUCLEOTIDE SEQUENCE [LARGE SCALE GENOMIC DNA]</scope>
    <source>
        <strain evidence="5">GBPy7</strain>
    </source>
</reference>
<dbReference type="SUPFAM" id="SSF47413">
    <property type="entry name" value="lambda repressor-like DNA-binding domains"/>
    <property type="match status" value="1"/>
</dbReference>
<evidence type="ECO:0000259" key="3">
    <source>
        <dbReference type="Pfam" id="PF13464"/>
    </source>
</evidence>
<accession>A0A432W329</accession>
<dbReference type="AlphaFoldDB" id="A0A432W329"/>
<dbReference type="PANTHER" id="PTHR34475">
    <property type="match status" value="1"/>
</dbReference>
<keyword evidence="2" id="KW-1133">Transmembrane helix</keyword>
<dbReference type="InterPro" id="IPR010982">
    <property type="entry name" value="Lambda_DNA-bd_dom_sf"/>
</dbReference>
<dbReference type="GO" id="GO:0003677">
    <property type="term" value="F:DNA binding"/>
    <property type="evidence" value="ECO:0007669"/>
    <property type="project" value="InterPro"/>
</dbReference>
<dbReference type="InterPro" id="IPR025194">
    <property type="entry name" value="RodZ-like_C"/>
</dbReference>
<feature type="transmembrane region" description="Helical" evidence="2">
    <location>
        <begin position="123"/>
        <end position="143"/>
    </location>
</feature>
<dbReference type="PANTHER" id="PTHR34475:SF1">
    <property type="entry name" value="CYTOSKELETON PROTEIN RODZ"/>
    <property type="match status" value="1"/>
</dbReference>
<feature type="compositionally biased region" description="Acidic residues" evidence="1">
    <location>
        <begin position="8"/>
        <end position="17"/>
    </location>
</feature>
<feature type="compositionally biased region" description="Low complexity" evidence="1">
    <location>
        <begin position="217"/>
        <end position="234"/>
    </location>
</feature>
<keyword evidence="5" id="KW-1185">Reference proteome</keyword>
<evidence type="ECO:0000256" key="2">
    <source>
        <dbReference type="SAM" id="Phobius"/>
    </source>
</evidence>
<gene>
    <name evidence="4" type="ORF">CWE08_02945</name>
</gene>
<evidence type="ECO:0000313" key="4">
    <source>
        <dbReference type="EMBL" id="RUO23618.1"/>
    </source>
</evidence>
<dbReference type="Pfam" id="PF13464">
    <property type="entry name" value="RodZ_C"/>
    <property type="match status" value="1"/>
</dbReference>
<feature type="compositionally biased region" description="Low complexity" evidence="1">
    <location>
        <begin position="193"/>
        <end position="202"/>
    </location>
</feature>
<dbReference type="EMBL" id="PIPJ01000001">
    <property type="protein sequence ID" value="RUO23618.1"/>
    <property type="molecule type" value="Genomic_DNA"/>
</dbReference>